<keyword evidence="2" id="KW-0805">Transcription regulation</keyword>
<keyword evidence="3" id="KW-0238">DNA-binding</keyword>
<evidence type="ECO:0000256" key="3">
    <source>
        <dbReference type="ARBA" id="ARBA00023125"/>
    </source>
</evidence>
<dbReference type="AlphaFoldDB" id="A0A2B7Z1B3"/>
<feature type="region of interest" description="Disordered" evidence="6">
    <location>
        <begin position="1"/>
        <end position="68"/>
    </location>
</feature>
<dbReference type="Proteomes" id="UP000224634">
    <property type="component" value="Unassembled WGS sequence"/>
</dbReference>
<dbReference type="Gene3D" id="4.10.240.10">
    <property type="entry name" value="Zn(2)-C6 fungal-type DNA-binding domain"/>
    <property type="match status" value="1"/>
</dbReference>
<accession>A0A2B7Z1B3</accession>
<evidence type="ECO:0000259" key="7">
    <source>
        <dbReference type="PROSITE" id="PS50048"/>
    </source>
</evidence>
<feature type="region of interest" description="Disordered" evidence="6">
    <location>
        <begin position="670"/>
        <end position="702"/>
    </location>
</feature>
<evidence type="ECO:0000313" key="8">
    <source>
        <dbReference type="EMBL" id="PGH27029.1"/>
    </source>
</evidence>
<dbReference type="CDD" id="cd00067">
    <property type="entry name" value="GAL4"/>
    <property type="match status" value="1"/>
</dbReference>
<organism evidence="8 9">
    <name type="scientific">Polytolypa hystricis (strain UAMH7299)</name>
    <dbReference type="NCBI Taxonomy" id="1447883"/>
    <lineage>
        <taxon>Eukaryota</taxon>
        <taxon>Fungi</taxon>
        <taxon>Dikarya</taxon>
        <taxon>Ascomycota</taxon>
        <taxon>Pezizomycotina</taxon>
        <taxon>Eurotiomycetes</taxon>
        <taxon>Eurotiomycetidae</taxon>
        <taxon>Onygenales</taxon>
        <taxon>Onygenales incertae sedis</taxon>
        <taxon>Polytolypa</taxon>
    </lineage>
</organism>
<reference evidence="8 9" key="1">
    <citation type="submission" date="2017-10" db="EMBL/GenBank/DDBJ databases">
        <title>Comparative genomics in systemic dimorphic fungi from Ajellomycetaceae.</title>
        <authorList>
            <person name="Munoz J.F."/>
            <person name="Mcewen J.G."/>
            <person name="Clay O.K."/>
            <person name="Cuomo C.A."/>
        </authorList>
    </citation>
    <scope>NUCLEOTIDE SEQUENCE [LARGE SCALE GENOMIC DNA]</scope>
    <source>
        <strain evidence="8 9">UAMH7299</strain>
    </source>
</reference>
<dbReference type="InterPro" id="IPR021858">
    <property type="entry name" value="Fun_TF"/>
</dbReference>
<dbReference type="PANTHER" id="PTHR37534">
    <property type="entry name" value="TRANSCRIPTIONAL ACTIVATOR PROTEIN UGA3"/>
    <property type="match status" value="1"/>
</dbReference>
<evidence type="ECO:0000256" key="6">
    <source>
        <dbReference type="SAM" id="MobiDB-lite"/>
    </source>
</evidence>
<evidence type="ECO:0000256" key="1">
    <source>
        <dbReference type="ARBA" id="ARBA00004123"/>
    </source>
</evidence>
<proteinExistence type="predicted"/>
<evidence type="ECO:0000256" key="5">
    <source>
        <dbReference type="ARBA" id="ARBA00023242"/>
    </source>
</evidence>
<dbReference type="STRING" id="1447883.A0A2B7Z1B3"/>
<feature type="compositionally biased region" description="Polar residues" evidence="6">
    <location>
        <begin position="145"/>
        <end position="156"/>
    </location>
</feature>
<keyword evidence="9" id="KW-1185">Reference proteome</keyword>
<evidence type="ECO:0000256" key="4">
    <source>
        <dbReference type="ARBA" id="ARBA00023163"/>
    </source>
</evidence>
<dbReference type="SMART" id="SM00066">
    <property type="entry name" value="GAL4"/>
    <property type="match status" value="1"/>
</dbReference>
<feature type="domain" description="Zn(2)-C6 fungal-type" evidence="7">
    <location>
        <begin position="69"/>
        <end position="99"/>
    </location>
</feature>
<feature type="region of interest" description="Disordered" evidence="6">
    <location>
        <begin position="128"/>
        <end position="156"/>
    </location>
</feature>
<dbReference type="PANTHER" id="PTHR37534:SF12">
    <property type="entry name" value="ZN(2)-C6 FUNGAL-TYPE DOMAIN-CONTAINING PROTEIN"/>
    <property type="match status" value="1"/>
</dbReference>
<dbReference type="GO" id="GO:0008270">
    <property type="term" value="F:zinc ion binding"/>
    <property type="evidence" value="ECO:0007669"/>
    <property type="project" value="InterPro"/>
</dbReference>
<comment type="caution">
    <text evidence="8">The sequence shown here is derived from an EMBL/GenBank/DDBJ whole genome shotgun (WGS) entry which is preliminary data.</text>
</comment>
<dbReference type="OrthoDB" id="5294180at2759"/>
<dbReference type="PROSITE" id="PS50048">
    <property type="entry name" value="ZN2_CY6_FUNGAL_2"/>
    <property type="match status" value="1"/>
</dbReference>
<dbReference type="Pfam" id="PF00172">
    <property type="entry name" value="Zn_clus"/>
    <property type="match status" value="1"/>
</dbReference>
<dbReference type="GO" id="GO:0005634">
    <property type="term" value="C:nucleus"/>
    <property type="evidence" value="ECO:0007669"/>
    <property type="project" value="UniProtKB-SubCell"/>
</dbReference>
<keyword evidence="4" id="KW-0804">Transcription</keyword>
<name>A0A2B7Z1B3_POLH7</name>
<sequence length="728" mass="81786">MSYTTIAPLTKAPTPPPIMACDMSTISTTTKTKSSRKSSSSSSTKNSNKTIRKSSSKNAEKTHRRSRSGCYTCRLRRKKCDEGSPVCKACKNLKLKCEYKRPTWWANNDQRSTHKDLIKDAIKDTKLKEKAVHGRHSSSRMHTPPSLSHSVPTPDTYQEEMDHTRAASVDSQYFGEYELEPQYPVQGPYDPFASQLQTPHFDAATFYGSVPPYEVDIKTESQVYVNDVPTRRDSSISTFSTFQPPLSHTTLPTFAGEDWIQQEFFESRKESFSPKEEIDYNLFDVSHNPFHTRVFHIDECDRPLLDYFLDKVVPLVFPVLEARQQGIVHSNLILPALESNKCYLHCCLSIAAVHLKAVEKLSGEQIDTDILKHRHETVAELCKAMNRDIDHIQILEATLGMIFFQCFVGRPEDALPDIPWHQHFQATTSLNLKLDLPNMLLERTPCNVHPPFNTSLVAWIDILGSTMLGKTPQFAHAYRTKHLTGSASGLSELMGCEDRVMYLISEISCLDALKLENRIDNIGLCSLITVLAGQLDHTEPPPGSLVYPCAESGIPRSQQLIKNITALFRVAARVYLCSLVPGFHHTQSGTVQLIAHFAELLDLIPSGPEGFDRSLVWPYLICGSFSTPNSPFHVVFNRRLEQLGEQAEFGSFGRLVRLLREVWRIQDNIPSPDMPAVPEPQVTGEAPFLPTPVSGATTPGGTAEQRPILQSLHWRDVMSQNGWDDLLI</sequence>
<evidence type="ECO:0000313" key="9">
    <source>
        <dbReference type="Proteomes" id="UP000224634"/>
    </source>
</evidence>
<dbReference type="InterPro" id="IPR036864">
    <property type="entry name" value="Zn2-C6_fun-type_DNA-bd_sf"/>
</dbReference>
<feature type="compositionally biased region" description="Low complexity" evidence="6">
    <location>
        <begin position="24"/>
        <end position="49"/>
    </location>
</feature>
<keyword evidence="5" id="KW-0539">Nucleus</keyword>
<dbReference type="Pfam" id="PF11951">
    <property type="entry name" value="Fungal_trans_2"/>
    <property type="match status" value="1"/>
</dbReference>
<comment type="subcellular location">
    <subcellularLocation>
        <location evidence="1">Nucleus</location>
    </subcellularLocation>
</comment>
<protein>
    <recommendedName>
        <fullName evidence="7">Zn(2)-C6 fungal-type domain-containing protein</fullName>
    </recommendedName>
</protein>
<gene>
    <name evidence="8" type="ORF">AJ80_01214</name>
</gene>
<dbReference type="GO" id="GO:0003677">
    <property type="term" value="F:DNA binding"/>
    <property type="evidence" value="ECO:0007669"/>
    <property type="project" value="UniProtKB-KW"/>
</dbReference>
<dbReference type="InterPro" id="IPR001138">
    <property type="entry name" value="Zn2Cys6_DnaBD"/>
</dbReference>
<dbReference type="PROSITE" id="PS00463">
    <property type="entry name" value="ZN2_CY6_FUNGAL_1"/>
    <property type="match status" value="1"/>
</dbReference>
<dbReference type="GO" id="GO:0000981">
    <property type="term" value="F:DNA-binding transcription factor activity, RNA polymerase II-specific"/>
    <property type="evidence" value="ECO:0007669"/>
    <property type="project" value="InterPro"/>
</dbReference>
<dbReference type="EMBL" id="PDNA01000010">
    <property type="protein sequence ID" value="PGH27029.1"/>
    <property type="molecule type" value="Genomic_DNA"/>
</dbReference>
<evidence type="ECO:0000256" key="2">
    <source>
        <dbReference type="ARBA" id="ARBA00023015"/>
    </source>
</evidence>
<dbReference type="SUPFAM" id="SSF57701">
    <property type="entry name" value="Zn2/Cys6 DNA-binding domain"/>
    <property type="match status" value="1"/>
</dbReference>